<dbReference type="AlphaFoldDB" id="E6X2D3"/>
<organism evidence="2 3">
    <name type="scientific">Nitratifractor salsuginis (strain DSM 16511 / JCM 12458 / E9I37-1)</name>
    <dbReference type="NCBI Taxonomy" id="749222"/>
    <lineage>
        <taxon>Bacteria</taxon>
        <taxon>Pseudomonadati</taxon>
        <taxon>Campylobacterota</taxon>
        <taxon>Epsilonproteobacteria</taxon>
        <taxon>Campylobacterales</taxon>
        <taxon>Sulfurovaceae</taxon>
        <taxon>Nitratifractor</taxon>
    </lineage>
</organism>
<evidence type="ECO:0000256" key="1">
    <source>
        <dbReference type="SAM" id="SignalP"/>
    </source>
</evidence>
<sequence length="264" mass="29105">MSRILRQWFVLSLFVFFAAAGAQAKSVPAYFTAPYHSVGSVKSALNKSGLQVLATYHPAGKGYLNVILYTNASLKRAAAKPKRGFAAVQRVLVNSKAKTVLATNPEYWLRAFLQGQYKPGMEAPVTRALGKALGKLSPSKDALPSGKLAKYHFMFGMPYYDEMITLKKGKHFSVANRVFTLSLPNGSKVVGVRMPRSVESFISKIGEDKALVLPYMVLLEKGEALMLNPKYYLAISYPRLSMGQFMKISDIPGKIEKALKNSIK</sequence>
<dbReference type="HOGENOM" id="CLU_068260_0_0_7"/>
<evidence type="ECO:0008006" key="4">
    <source>
        <dbReference type="Google" id="ProtNLM"/>
    </source>
</evidence>
<name>E6X2D3_NITSE</name>
<protein>
    <recommendedName>
        <fullName evidence="4">DUF302 domain-containing protein</fullName>
    </recommendedName>
</protein>
<reference evidence="2 3" key="1">
    <citation type="journal article" date="2011" name="Stand. Genomic Sci.">
        <title>Complete genome sequence of Nitratifractor salsuginis type strain (E9I37-1).</title>
        <authorList>
            <person name="Anderson I."/>
            <person name="Sikorski J."/>
            <person name="Zeytun A."/>
            <person name="Nolan M."/>
            <person name="Lapidus A."/>
            <person name="Lucas S."/>
            <person name="Hammon N."/>
            <person name="Deshpande S."/>
            <person name="Cheng J.F."/>
            <person name="Tapia R."/>
            <person name="Han C."/>
            <person name="Goodwin L."/>
            <person name="Pitluck S."/>
            <person name="Liolios K."/>
            <person name="Pagani I."/>
            <person name="Ivanova N."/>
            <person name="Huntemann M."/>
            <person name="Mavromatis K."/>
            <person name="Ovchinikova G."/>
            <person name="Pati A."/>
            <person name="Chen A."/>
            <person name="Palaniappan K."/>
            <person name="Land M."/>
            <person name="Hauser L."/>
            <person name="Brambilla E.M."/>
            <person name="Ngatchou-Djao O.D."/>
            <person name="Rohde M."/>
            <person name="Tindall B.J."/>
            <person name="Goker M."/>
            <person name="Detter J.C."/>
            <person name="Woyke T."/>
            <person name="Bristow J."/>
            <person name="Eisen J.A."/>
            <person name="Markowitz V."/>
            <person name="Hugenholtz P."/>
            <person name="Klenk H.P."/>
            <person name="Kyrpides N.C."/>
        </authorList>
    </citation>
    <scope>NUCLEOTIDE SEQUENCE [LARGE SCALE GENOMIC DNA]</scope>
    <source>
        <strain evidence="3">DSM 16511 / JCM 12458 / E9I37-1</strain>
    </source>
</reference>
<proteinExistence type="predicted"/>
<gene>
    <name evidence="2" type="ordered locus">Nitsa_0806</name>
</gene>
<dbReference type="Proteomes" id="UP000008633">
    <property type="component" value="Chromosome"/>
</dbReference>
<dbReference type="OrthoDB" id="9814711at2"/>
<dbReference type="EMBL" id="CP002452">
    <property type="protein sequence ID" value="ADV46068.1"/>
    <property type="molecule type" value="Genomic_DNA"/>
</dbReference>
<dbReference type="STRING" id="749222.Nitsa_0806"/>
<reference evidence="3" key="2">
    <citation type="submission" date="2011-01" db="EMBL/GenBank/DDBJ databases">
        <title>The complete genome of Nitratifractor salsuginis DSM 16511.</title>
        <authorList>
            <consortium name="US DOE Joint Genome Institute (JGI-PGF)"/>
            <person name="Lucas S."/>
            <person name="Copeland A."/>
            <person name="Lapidus A."/>
            <person name="Bruce D."/>
            <person name="Goodwin L."/>
            <person name="Pitluck S."/>
            <person name="Kyrpides N."/>
            <person name="Mavromatis K."/>
            <person name="Ivanova N."/>
            <person name="Mikhailova N."/>
            <person name="Zeytun A."/>
            <person name="Detter J.C."/>
            <person name="Tapia R."/>
            <person name="Han C."/>
            <person name="Land M."/>
            <person name="Hauser L."/>
            <person name="Markowitz V."/>
            <person name="Cheng J.-F."/>
            <person name="Hugenholtz P."/>
            <person name="Woyke T."/>
            <person name="Wu D."/>
            <person name="Tindall B."/>
            <person name="Schuetze A."/>
            <person name="Brambilla E."/>
            <person name="Klenk H.-P."/>
            <person name="Eisen J.A."/>
        </authorList>
    </citation>
    <scope>NUCLEOTIDE SEQUENCE [LARGE SCALE GENOMIC DNA]</scope>
    <source>
        <strain evidence="3">DSM 16511 / JCM 12458 / E9I37-1</strain>
    </source>
</reference>
<dbReference type="KEGG" id="nsa:Nitsa_0806"/>
<dbReference type="eggNOG" id="COG3439">
    <property type="taxonomic scope" value="Bacteria"/>
</dbReference>
<evidence type="ECO:0000313" key="2">
    <source>
        <dbReference type="EMBL" id="ADV46068.1"/>
    </source>
</evidence>
<keyword evidence="1" id="KW-0732">Signal</keyword>
<keyword evidence="3" id="KW-1185">Reference proteome</keyword>
<dbReference type="RefSeq" id="WP_013553762.1">
    <property type="nucleotide sequence ID" value="NC_014935.1"/>
</dbReference>
<evidence type="ECO:0000313" key="3">
    <source>
        <dbReference type="Proteomes" id="UP000008633"/>
    </source>
</evidence>
<feature type="chain" id="PRO_5003215400" description="DUF302 domain-containing protein" evidence="1">
    <location>
        <begin position="25"/>
        <end position="264"/>
    </location>
</feature>
<feature type="signal peptide" evidence="1">
    <location>
        <begin position="1"/>
        <end position="24"/>
    </location>
</feature>
<accession>E6X2D3</accession>